<dbReference type="InterPro" id="IPR036291">
    <property type="entry name" value="NAD(P)-bd_dom_sf"/>
</dbReference>
<feature type="domain" description="Gfo/Idh/MocA-like oxidoreductase N-terminal" evidence="3">
    <location>
        <begin position="5"/>
        <end position="121"/>
    </location>
</feature>
<gene>
    <name evidence="5" type="ORF">ENL21_05060</name>
</gene>
<accession>A0A7V5H415</accession>
<evidence type="ECO:0000259" key="3">
    <source>
        <dbReference type="Pfam" id="PF01408"/>
    </source>
</evidence>
<dbReference type="Gene3D" id="3.30.360.10">
    <property type="entry name" value="Dihydrodipicolinate Reductase, domain 2"/>
    <property type="match status" value="1"/>
</dbReference>
<protein>
    <submittedName>
        <fullName evidence="5">Gfo/Idh/MocA family oxidoreductase</fullName>
    </submittedName>
</protein>
<reference evidence="5" key="1">
    <citation type="journal article" date="2020" name="mSystems">
        <title>Genome- and Community-Level Interaction Insights into Carbon Utilization and Element Cycling Functions of Hydrothermarchaeota in Hydrothermal Sediment.</title>
        <authorList>
            <person name="Zhou Z."/>
            <person name="Liu Y."/>
            <person name="Xu W."/>
            <person name="Pan J."/>
            <person name="Luo Z.H."/>
            <person name="Li M."/>
        </authorList>
    </citation>
    <scope>NUCLEOTIDE SEQUENCE [LARGE SCALE GENOMIC DNA]</scope>
    <source>
        <strain evidence="5">HyVt-76</strain>
    </source>
</reference>
<dbReference type="InterPro" id="IPR055170">
    <property type="entry name" value="GFO_IDH_MocA-like_dom"/>
</dbReference>
<dbReference type="Proteomes" id="UP000886111">
    <property type="component" value="Unassembled WGS sequence"/>
</dbReference>
<evidence type="ECO:0000256" key="1">
    <source>
        <dbReference type="ARBA" id="ARBA00010928"/>
    </source>
</evidence>
<comment type="caution">
    <text evidence="5">The sequence shown here is derived from an EMBL/GenBank/DDBJ whole genome shotgun (WGS) entry which is preliminary data.</text>
</comment>
<sequence length="327" mass="37253">MNIKIRWGILGPGTIAHSFVEGLKFVKDAELVAVGSRDLTRAKDFAKKYQIPKAFGSYEELASCNEVDVIYIATPHGRHYEDMLLCLEYNKHILCEKSFTINAKQARKIFQLAREKRLFVMEAMWTRFQPAIFKVKELLARRTIGNLIMMAADLGFNFPFNAKHRLFNPHLGGGALLDLGVYPISLCQYFMGIPDELTTLAWIGQTNVDEICSMTFKYQNGRMANLFATLRSHTPSEAVFMGSEGILKLNAPIYRPTSITIQKPDGRQRFIEAELIGNGYNYQAEEVVRCLKTGRLESDIMPQEDTLSVMELMDSIRAQWGLRYPME</sequence>
<organism evidence="5">
    <name type="scientific">Caldithrix abyssi</name>
    <dbReference type="NCBI Taxonomy" id="187145"/>
    <lineage>
        <taxon>Bacteria</taxon>
        <taxon>Pseudomonadati</taxon>
        <taxon>Calditrichota</taxon>
        <taxon>Calditrichia</taxon>
        <taxon>Calditrichales</taxon>
        <taxon>Calditrichaceae</taxon>
        <taxon>Caldithrix</taxon>
    </lineage>
</organism>
<dbReference type="PANTHER" id="PTHR22604:SF105">
    <property type="entry name" value="TRANS-1,2-DIHYDROBENZENE-1,2-DIOL DEHYDROGENASE"/>
    <property type="match status" value="1"/>
</dbReference>
<dbReference type="InterPro" id="IPR050984">
    <property type="entry name" value="Gfo/Idh/MocA_domain"/>
</dbReference>
<keyword evidence="2" id="KW-0560">Oxidoreductase</keyword>
<dbReference type="EMBL" id="DRTD01000372">
    <property type="protein sequence ID" value="HHE55130.1"/>
    <property type="molecule type" value="Genomic_DNA"/>
</dbReference>
<dbReference type="GO" id="GO:0000166">
    <property type="term" value="F:nucleotide binding"/>
    <property type="evidence" value="ECO:0007669"/>
    <property type="project" value="InterPro"/>
</dbReference>
<dbReference type="Pfam" id="PF01408">
    <property type="entry name" value="GFO_IDH_MocA"/>
    <property type="match status" value="1"/>
</dbReference>
<feature type="domain" description="GFO/IDH/MocA-like oxidoreductase" evidence="4">
    <location>
        <begin position="134"/>
        <end position="247"/>
    </location>
</feature>
<dbReference type="InterPro" id="IPR000683">
    <property type="entry name" value="Gfo/Idh/MocA-like_OxRdtase_N"/>
</dbReference>
<dbReference type="Gene3D" id="3.40.50.720">
    <property type="entry name" value="NAD(P)-binding Rossmann-like Domain"/>
    <property type="match status" value="1"/>
</dbReference>
<dbReference type="SUPFAM" id="SSF55347">
    <property type="entry name" value="Glyceraldehyde-3-phosphate dehydrogenase-like, C-terminal domain"/>
    <property type="match status" value="1"/>
</dbReference>
<evidence type="ECO:0000313" key="5">
    <source>
        <dbReference type="EMBL" id="HHE55130.1"/>
    </source>
</evidence>
<comment type="similarity">
    <text evidence="1">Belongs to the Gfo/Idh/MocA family.</text>
</comment>
<evidence type="ECO:0000259" key="4">
    <source>
        <dbReference type="Pfam" id="PF22725"/>
    </source>
</evidence>
<dbReference type="GO" id="GO:0016491">
    <property type="term" value="F:oxidoreductase activity"/>
    <property type="evidence" value="ECO:0007669"/>
    <property type="project" value="UniProtKB-KW"/>
</dbReference>
<dbReference type="Pfam" id="PF22725">
    <property type="entry name" value="GFO_IDH_MocA_C3"/>
    <property type="match status" value="1"/>
</dbReference>
<evidence type="ECO:0000256" key="2">
    <source>
        <dbReference type="ARBA" id="ARBA00023002"/>
    </source>
</evidence>
<proteinExistence type="inferred from homology"/>
<dbReference type="SUPFAM" id="SSF51735">
    <property type="entry name" value="NAD(P)-binding Rossmann-fold domains"/>
    <property type="match status" value="1"/>
</dbReference>
<name>A0A7V5H415_CALAY</name>
<dbReference type="PANTHER" id="PTHR22604">
    <property type="entry name" value="OXIDOREDUCTASES"/>
    <property type="match status" value="1"/>
</dbReference>
<dbReference type="AlphaFoldDB" id="A0A7V5H415"/>